<evidence type="ECO:0000313" key="1">
    <source>
        <dbReference type="EMBL" id="CAF5213328.1"/>
    </source>
</evidence>
<evidence type="ECO:0000313" key="2">
    <source>
        <dbReference type="Proteomes" id="UP000676336"/>
    </source>
</evidence>
<protein>
    <submittedName>
        <fullName evidence="1">Uncharacterized protein</fullName>
    </submittedName>
</protein>
<comment type="caution">
    <text evidence="1">The sequence shown here is derived from an EMBL/GenBank/DDBJ whole genome shotgun (WGS) entry which is preliminary data.</text>
</comment>
<dbReference type="Proteomes" id="UP000676336">
    <property type="component" value="Unassembled WGS sequence"/>
</dbReference>
<accession>A0A8S3J616</accession>
<gene>
    <name evidence="1" type="ORF">SMN809_LOCUS78995</name>
</gene>
<dbReference type="EMBL" id="CAJOBI010341359">
    <property type="protein sequence ID" value="CAF5213328.1"/>
    <property type="molecule type" value="Genomic_DNA"/>
</dbReference>
<sequence length="59" mass="6866">AFACKSENEFDDLISKLRQYLPVRPMFEICETNPFDVLAQKIDDHEVLSLDSDDDFELV</sequence>
<feature type="non-terminal residue" evidence="1">
    <location>
        <position position="1"/>
    </location>
</feature>
<dbReference type="AlphaFoldDB" id="A0A8S3J616"/>
<organism evidence="1 2">
    <name type="scientific">Rotaria magnacalcarata</name>
    <dbReference type="NCBI Taxonomy" id="392030"/>
    <lineage>
        <taxon>Eukaryota</taxon>
        <taxon>Metazoa</taxon>
        <taxon>Spiralia</taxon>
        <taxon>Gnathifera</taxon>
        <taxon>Rotifera</taxon>
        <taxon>Eurotatoria</taxon>
        <taxon>Bdelloidea</taxon>
        <taxon>Philodinida</taxon>
        <taxon>Philodinidae</taxon>
        <taxon>Rotaria</taxon>
    </lineage>
</organism>
<proteinExistence type="predicted"/>
<name>A0A8S3J616_9BILA</name>
<reference evidence="1" key="1">
    <citation type="submission" date="2021-02" db="EMBL/GenBank/DDBJ databases">
        <authorList>
            <person name="Nowell W R."/>
        </authorList>
    </citation>
    <scope>NUCLEOTIDE SEQUENCE</scope>
</reference>